<name>A0ACC0PQ60_RHOML</name>
<evidence type="ECO:0000313" key="2">
    <source>
        <dbReference type="Proteomes" id="UP001062846"/>
    </source>
</evidence>
<protein>
    <submittedName>
        <fullName evidence="1">Uncharacterized protein</fullName>
    </submittedName>
</protein>
<comment type="caution">
    <text evidence="1">The sequence shown here is derived from an EMBL/GenBank/DDBJ whole genome shotgun (WGS) entry which is preliminary data.</text>
</comment>
<dbReference type="Proteomes" id="UP001062846">
    <property type="component" value="Chromosome 2"/>
</dbReference>
<evidence type="ECO:0000313" key="1">
    <source>
        <dbReference type="EMBL" id="KAI8567625.1"/>
    </source>
</evidence>
<accession>A0ACC0PQ60</accession>
<dbReference type="EMBL" id="CM046389">
    <property type="protein sequence ID" value="KAI8567625.1"/>
    <property type="molecule type" value="Genomic_DNA"/>
</dbReference>
<gene>
    <name evidence="1" type="ORF">RHMOL_Rhmol02G0135900</name>
</gene>
<proteinExistence type="predicted"/>
<reference evidence="1" key="1">
    <citation type="submission" date="2022-02" db="EMBL/GenBank/DDBJ databases">
        <title>Plant Genome Project.</title>
        <authorList>
            <person name="Zhang R.-G."/>
        </authorList>
    </citation>
    <scope>NUCLEOTIDE SEQUENCE</scope>
    <source>
        <strain evidence="1">AT1</strain>
    </source>
</reference>
<keyword evidence="2" id="KW-1185">Reference proteome</keyword>
<sequence>MSKSSSTVMVKLSAGHPEDFILYAPFTKTPAELLGPDLYALLMGFKLVKRKQSQDKNQTCTAEAGCSNNGDGDGEDSVAWEEIRKDRREKERGTKLLKHKLARKIATARKG</sequence>
<organism evidence="1 2">
    <name type="scientific">Rhododendron molle</name>
    <name type="common">Chinese azalea</name>
    <name type="synonym">Azalea mollis</name>
    <dbReference type="NCBI Taxonomy" id="49168"/>
    <lineage>
        <taxon>Eukaryota</taxon>
        <taxon>Viridiplantae</taxon>
        <taxon>Streptophyta</taxon>
        <taxon>Embryophyta</taxon>
        <taxon>Tracheophyta</taxon>
        <taxon>Spermatophyta</taxon>
        <taxon>Magnoliopsida</taxon>
        <taxon>eudicotyledons</taxon>
        <taxon>Gunneridae</taxon>
        <taxon>Pentapetalae</taxon>
        <taxon>asterids</taxon>
        <taxon>Ericales</taxon>
        <taxon>Ericaceae</taxon>
        <taxon>Ericoideae</taxon>
        <taxon>Rhodoreae</taxon>
        <taxon>Rhododendron</taxon>
    </lineage>
</organism>